<proteinExistence type="predicted"/>
<evidence type="ECO:0000313" key="4">
    <source>
        <dbReference type="EMBL" id="ATB41528.1"/>
    </source>
</evidence>
<feature type="signal peptide" evidence="2">
    <location>
        <begin position="1"/>
        <end position="26"/>
    </location>
</feature>
<dbReference type="Proteomes" id="UP000217257">
    <property type="component" value="Chromosome"/>
</dbReference>
<gene>
    <name evidence="4" type="ORF">CYFUS_006994</name>
</gene>
<dbReference type="AlphaFoldDB" id="A0A250JD78"/>
<sequence length="511" mass="54523">MSAARVWKWVALLLGMVAVATGCATASDGAFLDHGPSVASGRRGARVPLMAVAMVSPADMAVRAVSGGAVRMDAFDYLLTLAGLDNVHDMPSARVPLSQQEAARVLTLLMRRPMTPGSLPPRMAACHLLREVLEGGAASREELVRRVERFNRVAVLRPDGYLAWALNGRTQQKVGPVVWKDNAFRAGPFELGRFYTVHGWVFRRADARLRPIMDGPGLAEVYDDADHISRVLDGAEESFVELYHAMGQLLSHPVDSIAALRHLPAGVAALLASSPEYLARFRLMTRGEQVKALSKLTTNLLVTFGAAGGTSSTLTRTFAGAEALVPVLSLSAEGALAMERVVVPVGKVATVLSGGPGAAIILQRTQASGQAPSPAPGPGQWGPAGESMSARARAYQEQITGHSADDAYWVGGMSTKAGGVRFDGFTDGVLLEAKGPGYANKFFDTLEPKPWFKNTGAQALVDQARRQLGAVRGKGISIRWHIAEEKTAEAIRLLFEKNNVSGIEVVYTQPL</sequence>
<dbReference type="EMBL" id="CP022098">
    <property type="protein sequence ID" value="ATB41528.1"/>
    <property type="molecule type" value="Genomic_DNA"/>
</dbReference>
<evidence type="ECO:0000256" key="2">
    <source>
        <dbReference type="SAM" id="SignalP"/>
    </source>
</evidence>
<feature type="chain" id="PRO_5012558151" description="Tox-REase-5 domain-containing protein" evidence="2">
    <location>
        <begin position="27"/>
        <end position="511"/>
    </location>
</feature>
<evidence type="ECO:0000259" key="3">
    <source>
        <dbReference type="Pfam" id="PF15648"/>
    </source>
</evidence>
<evidence type="ECO:0000313" key="5">
    <source>
        <dbReference type="Proteomes" id="UP000217257"/>
    </source>
</evidence>
<protein>
    <recommendedName>
        <fullName evidence="3">Tox-REase-5 domain-containing protein</fullName>
    </recommendedName>
</protein>
<organism evidence="4 5">
    <name type="scientific">Cystobacter fuscus</name>
    <dbReference type="NCBI Taxonomy" id="43"/>
    <lineage>
        <taxon>Bacteria</taxon>
        <taxon>Pseudomonadati</taxon>
        <taxon>Myxococcota</taxon>
        <taxon>Myxococcia</taxon>
        <taxon>Myxococcales</taxon>
        <taxon>Cystobacterineae</taxon>
        <taxon>Archangiaceae</taxon>
        <taxon>Cystobacter</taxon>
    </lineage>
</organism>
<keyword evidence="2" id="KW-0732">Signal</keyword>
<dbReference type="RefSeq" id="WP_232536990.1">
    <property type="nucleotide sequence ID" value="NZ_CP022098.1"/>
</dbReference>
<evidence type="ECO:0000256" key="1">
    <source>
        <dbReference type="SAM" id="MobiDB-lite"/>
    </source>
</evidence>
<dbReference type="PROSITE" id="PS51257">
    <property type="entry name" value="PROKAR_LIPOPROTEIN"/>
    <property type="match status" value="1"/>
</dbReference>
<name>A0A250JD78_9BACT</name>
<accession>A0A250JD78</accession>
<dbReference type="KEGG" id="cfus:CYFUS_006994"/>
<dbReference type="Pfam" id="PF15648">
    <property type="entry name" value="Tox-REase-5"/>
    <property type="match status" value="1"/>
</dbReference>
<dbReference type="InterPro" id="IPR028904">
    <property type="entry name" value="Tox-REase-5_dom"/>
</dbReference>
<feature type="region of interest" description="Disordered" evidence="1">
    <location>
        <begin position="366"/>
        <end position="393"/>
    </location>
</feature>
<reference evidence="4 5" key="1">
    <citation type="submission" date="2017-06" db="EMBL/GenBank/DDBJ databases">
        <title>Sequencing and comparative analysis of myxobacterial genomes.</title>
        <authorList>
            <person name="Rupp O."/>
            <person name="Goesmann A."/>
            <person name="Sogaard-Andersen L."/>
        </authorList>
    </citation>
    <scope>NUCLEOTIDE SEQUENCE [LARGE SCALE GENOMIC DNA]</scope>
    <source>
        <strain evidence="4 5">DSM 52655</strain>
    </source>
</reference>
<feature type="domain" description="Tox-REase-5" evidence="3">
    <location>
        <begin position="393"/>
        <end position="484"/>
    </location>
</feature>